<name>A0ABR4ZKE6_9NOCA</name>
<proteinExistence type="predicted"/>
<evidence type="ECO:0000313" key="3">
    <source>
        <dbReference type="Proteomes" id="UP000031364"/>
    </source>
</evidence>
<gene>
    <name evidence="2" type="ORF">FG87_06775</name>
</gene>
<dbReference type="Proteomes" id="UP000031364">
    <property type="component" value="Unassembled WGS sequence"/>
</dbReference>
<dbReference type="EMBL" id="JNFP01000006">
    <property type="protein sequence ID" value="KIA65728.1"/>
    <property type="molecule type" value="Genomic_DNA"/>
</dbReference>
<comment type="caution">
    <text evidence="2">The sequence shown here is derived from an EMBL/GenBank/DDBJ whole genome shotgun (WGS) entry which is preliminary data.</text>
</comment>
<evidence type="ECO:0000313" key="2">
    <source>
        <dbReference type="EMBL" id="KIA65728.1"/>
    </source>
</evidence>
<evidence type="ECO:0000256" key="1">
    <source>
        <dbReference type="SAM" id="MobiDB-lite"/>
    </source>
</evidence>
<organism evidence="2 3">
    <name type="scientific">Nocardia vulneris</name>
    <dbReference type="NCBI Taxonomy" id="1141657"/>
    <lineage>
        <taxon>Bacteria</taxon>
        <taxon>Bacillati</taxon>
        <taxon>Actinomycetota</taxon>
        <taxon>Actinomycetes</taxon>
        <taxon>Mycobacteriales</taxon>
        <taxon>Nocardiaceae</taxon>
        <taxon>Nocardia</taxon>
    </lineage>
</organism>
<accession>A0ABR4ZKE6</accession>
<feature type="compositionally biased region" description="Low complexity" evidence="1">
    <location>
        <begin position="47"/>
        <end position="62"/>
    </location>
</feature>
<feature type="compositionally biased region" description="Basic and acidic residues" evidence="1">
    <location>
        <begin position="71"/>
        <end position="84"/>
    </location>
</feature>
<sequence length="84" mass="8946">MYLQMCVQTAARPPTRGDSGRAVAEQDYQQSRLHRLSSRGVAEQDRSSPGAVSVAASPTVTGGRRAGGWLSDRDVAERDIGLSS</sequence>
<feature type="region of interest" description="Disordered" evidence="1">
    <location>
        <begin position="1"/>
        <end position="84"/>
    </location>
</feature>
<keyword evidence="3" id="KW-1185">Reference proteome</keyword>
<reference evidence="2 3" key="1">
    <citation type="journal article" date="2014" name="Int. J. Syst. Evol. Microbiol.">
        <title>Nocardia vulneris sp. nov., isolated from wounds of human patients in North America.</title>
        <authorList>
            <person name="Lasker B.A."/>
            <person name="Bell M."/>
            <person name="Klenk H.P."/>
            <person name="Sproer C."/>
            <person name="Schumann C."/>
            <person name="Schumann P."/>
            <person name="Brown J.M."/>
        </authorList>
    </citation>
    <scope>NUCLEOTIDE SEQUENCE [LARGE SCALE GENOMIC DNA]</scope>
    <source>
        <strain evidence="2 3">W9851</strain>
    </source>
</reference>
<protein>
    <submittedName>
        <fullName evidence="2">Uncharacterized protein</fullName>
    </submittedName>
</protein>